<evidence type="ECO:0000313" key="1">
    <source>
        <dbReference type="EMBL" id="MBB5715379.1"/>
    </source>
</evidence>
<dbReference type="Proteomes" id="UP000546200">
    <property type="component" value="Unassembled WGS sequence"/>
</dbReference>
<reference evidence="1 2" key="1">
    <citation type="submission" date="2020-08" db="EMBL/GenBank/DDBJ databases">
        <title>Genomic Encyclopedia of Type Strains, Phase IV (KMG-IV): sequencing the most valuable type-strain genomes for metagenomic binning, comparative biology and taxonomic classification.</title>
        <authorList>
            <person name="Goeker M."/>
        </authorList>
    </citation>
    <scope>NUCLEOTIDE SEQUENCE [LARGE SCALE GENOMIC DNA]</scope>
    <source>
        <strain evidence="1 2">DSM 100044</strain>
    </source>
</reference>
<evidence type="ECO:0000313" key="2">
    <source>
        <dbReference type="Proteomes" id="UP000546200"/>
    </source>
</evidence>
<proteinExistence type="predicted"/>
<accession>A0A7W9BED1</accession>
<protein>
    <submittedName>
        <fullName evidence="1">Uncharacterized protein</fullName>
    </submittedName>
</protein>
<sequence>MKLIAMLGVGALAAGTLGAVPAEAQRYGYGYDRGSHGYGDRGHDRGSRDHGYRGGNRYAYRGGRHGFRGDYGYGGPRGYRGYGGGYHRPRVVCRLRPGYYGPVRRCFRVY</sequence>
<comment type="caution">
    <text evidence="1">The sequence shown here is derived from an EMBL/GenBank/DDBJ whole genome shotgun (WGS) entry which is preliminary data.</text>
</comment>
<gene>
    <name evidence="1" type="ORF">FHS94_002225</name>
</gene>
<dbReference type="RefSeq" id="WP_184057647.1">
    <property type="nucleotide sequence ID" value="NZ_JACIJK010000006.1"/>
</dbReference>
<keyword evidence="2" id="KW-1185">Reference proteome</keyword>
<organism evidence="1 2">
    <name type="scientific">Sphingomonas aerophila</name>
    <dbReference type="NCBI Taxonomy" id="1344948"/>
    <lineage>
        <taxon>Bacteria</taxon>
        <taxon>Pseudomonadati</taxon>
        <taxon>Pseudomonadota</taxon>
        <taxon>Alphaproteobacteria</taxon>
        <taxon>Sphingomonadales</taxon>
        <taxon>Sphingomonadaceae</taxon>
        <taxon>Sphingomonas</taxon>
    </lineage>
</organism>
<dbReference type="AlphaFoldDB" id="A0A7W9BED1"/>
<dbReference type="EMBL" id="JACIJK010000006">
    <property type="protein sequence ID" value="MBB5715379.1"/>
    <property type="molecule type" value="Genomic_DNA"/>
</dbReference>
<name>A0A7W9BED1_9SPHN</name>